<gene>
    <name evidence="2" type="primary">Contig14628.g15579</name>
    <name evidence="2" type="ORF">STYLEM_19720</name>
</gene>
<organism evidence="2 3">
    <name type="scientific">Stylonychia lemnae</name>
    <name type="common">Ciliate</name>
    <dbReference type="NCBI Taxonomy" id="5949"/>
    <lineage>
        <taxon>Eukaryota</taxon>
        <taxon>Sar</taxon>
        <taxon>Alveolata</taxon>
        <taxon>Ciliophora</taxon>
        <taxon>Intramacronucleata</taxon>
        <taxon>Spirotrichea</taxon>
        <taxon>Stichotrichia</taxon>
        <taxon>Sporadotrichida</taxon>
        <taxon>Oxytrichidae</taxon>
        <taxon>Stylonychinae</taxon>
        <taxon>Stylonychia</taxon>
    </lineage>
</organism>
<evidence type="ECO:0000256" key="1">
    <source>
        <dbReference type="SAM" id="Phobius"/>
    </source>
</evidence>
<evidence type="ECO:0000313" key="3">
    <source>
        <dbReference type="Proteomes" id="UP000039865"/>
    </source>
</evidence>
<feature type="transmembrane region" description="Helical" evidence="1">
    <location>
        <begin position="222"/>
        <end position="240"/>
    </location>
</feature>
<dbReference type="InParanoid" id="A0A078B7T1"/>
<feature type="transmembrane region" description="Helical" evidence="1">
    <location>
        <begin position="260"/>
        <end position="278"/>
    </location>
</feature>
<dbReference type="Proteomes" id="UP000039865">
    <property type="component" value="Unassembled WGS sequence"/>
</dbReference>
<dbReference type="PROSITE" id="PS51257">
    <property type="entry name" value="PROKAR_LIPOPROTEIN"/>
    <property type="match status" value="1"/>
</dbReference>
<protein>
    <submittedName>
        <fullName evidence="2">Uncharacterized protein</fullName>
    </submittedName>
</protein>
<proteinExistence type="predicted"/>
<dbReference type="AlphaFoldDB" id="A0A078B7T1"/>
<evidence type="ECO:0000313" key="2">
    <source>
        <dbReference type="EMBL" id="CDW90575.1"/>
    </source>
</evidence>
<feature type="transmembrane region" description="Helical" evidence="1">
    <location>
        <begin position="161"/>
        <end position="182"/>
    </location>
</feature>
<feature type="transmembrane region" description="Helical" evidence="1">
    <location>
        <begin position="127"/>
        <end position="149"/>
    </location>
</feature>
<feature type="transmembrane region" description="Helical" evidence="1">
    <location>
        <begin position="194"/>
        <end position="213"/>
    </location>
</feature>
<name>A0A078B7T1_STYLE</name>
<sequence length="294" mass="34325">MKNVAVTPVNAFFPAISILACYQHHSFIQLLQCLQSLQNHQGQMTYFEVNDEIMWLFHFTAYLIRVETQKYFSIKSGIQQLSLSITQWAQHSPAIKNQQITRYVSAVILTFSLVAVMWFHYKEFFWYYHYWAFLLNFLCFILLAVASSLSSVSSIDLYVKIVYQVTLSVTYTAVPFYIGWIYNDELFSYDMKKIMIPVLVNAVPFMLITFEFLMNAIQFSTTYWYIPTSLCFLYIMVDFIRTRITKVNLVSTLTWTGNESIIFATLLVILQYFIFLVFSKVSSGKSINGASRFT</sequence>
<keyword evidence="1" id="KW-0472">Membrane</keyword>
<accession>A0A078B7T1</accession>
<reference evidence="2 3" key="1">
    <citation type="submission" date="2014-06" db="EMBL/GenBank/DDBJ databases">
        <authorList>
            <person name="Swart Estienne"/>
        </authorList>
    </citation>
    <scope>NUCLEOTIDE SEQUENCE [LARGE SCALE GENOMIC DNA]</scope>
    <source>
        <strain evidence="2 3">130c</strain>
    </source>
</reference>
<dbReference type="EMBL" id="CCKQ01018604">
    <property type="protein sequence ID" value="CDW90575.1"/>
    <property type="molecule type" value="Genomic_DNA"/>
</dbReference>
<keyword evidence="3" id="KW-1185">Reference proteome</keyword>
<keyword evidence="1" id="KW-0812">Transmembrane</keyword>
<keyword evidence="1" id="KW-1133">Transmembrane helix</keyword>
<feature type="transmembrane region" description="Helical" evidence="1">
    <location>
        <begin position="100"/>
        <end position="121"/>
    </location>
</feature>